<keyword evidence="5" id="KW-0472">Membrane</keyword>
<evidence type="ECO:0000256" key="1">
    <source>
        <dbReference type="ARBA" id="ARBA00004533"/>
    </source>
</evidence>
<dbReference type="CDD" id="cd07984">
    <property type="entry name" value="LPLAT_LABLAT-like"/>
    <property type="match status" value="1"/>
</dbReference>
<dbReference type="InterPro" id="IPR004960">
    <property type="entry name" value="LipA_acyltrans"/>
</dbReference>
<evidence type="ECO:0000256" key="4">
    <source>
        <dbReference type="ARBA" id="ARBA00022679"/>
    </source>
</evidence>
<dbReference type="Proteomes" id="UP000784128">
    <property type="component" value="Unassembled WGS sequence"/>
</dbReference>
<evidence type="ECO:0000256" key="5">
    <source>
        <dbReference type="ARBA" id="ARBA00023136"/>
    </source>
</evidence>
<keyword evidence="8" id="KW-1185">Reference proteome</keyword>
<evidence type="ECO:0000256" key="2">
    <source>
        <dbReference type="ARBA" id="ARBA00022475"/>
    </source>
</evidence>
<accession>A0ABS5U6R7</accession>
<dbReference type="RefSeq" id="WP_214297063.1">
    <property type="nucleotide sequence ID" value="NZ_JAHDYS010000004.1"/>
</dbReference>
<dbReference type="PANTHER" id="PTHR30606:SF9">
    <property type="entry name" value="LIPID A BIOSYNTHESIS LAUROYLTRANSFERASE"/>
    <property type="match status" value="1"/>
</dbReference>
<evidence type="ECO:0000313" key="7">
    <source>
        <dbReference type="EMBL" id="MBT1071357.1"/>
    </source>
</evidence>
<dbReference type="GO" id="GO:0016746">
    <property type="term" value="F:acyltransferase activity"/>
    <property type="evidence" value="ECO:0007669"/>
    <property type="project" value="UniProtKB-KW"/>
</dbReference>
<keyword evidence="4" id="KW-0808">Transferase</keyword>
<organism evidence="7 8">
    <name type="scientific">Pelotalea chapellei</name>
    <dbReference type="NCBI Taxonomy" id="44671"/>
    <lineage>
        <taxon>Bacteria</taxon>
        <taxon>Pseudomonadati</taxon>
        <taxon>Thermodesulfobacteriota</taxon>
        <taxon>Desulfuromonadia</taxon>
        <taxon>Geobacterales</taxon>
        <taxon>Geobacteraceae</taxon>
        <taxon>Pelotalea</taxon>
    </lineage>
</organism>
<dbReference type="EMBL" id="JAHDYS010000004">
    <property type="protein sequence ID" value="MBT1071357.1"/>
    <property type="molecule type" value="Genomic_DNA"/>
</dbReference>
<comment type="subcellular location">
    <subcellularLocation>
        <location evidence="1">Cell inner membrane</location>
    </subcellularLocation>
</comment>
<keyword evidence="2" id="KW-1003">Cell membrane</keyword>
<evidence type="ECO:0000256" key="6">
    <source>
        <dbReference type="ARBA" id="ARBA00023315"/>
    </source>
</evidence>
<keyword evidence="6 7" id="KW-0012">Acyltransferase</keyword>
<dbReference type="PIRSF" id="PIRSF026649">
    <property type="entry name" value="MsbB"/>
    <property type="match status" value="1"/>
</dbReference>
<proteinExistence type="predicted"/>
<name>A0ABS5U6R7_9BACT</name>
<evidence type="ECO:0000313" key="8">
    <source>
        <dbReference type="Proteomes" id="UP000784128"/>
    </source>
</evidence>
<gene>
    <name evidence="7" type="ORF">KJB30_06165</name>
</gene>
<protein>
    <submittedName>
        <fullName evidence="7">Lysophospholipid acyltransferase family protein</fullName>
    </submittedName>
</protein>
<reference evidence="7 8" key="1">
    <citation type="submission" date="2021-05" db="EMBL/GenBank/DDBJ databases">
        <title>The draft genome of Geobacter chapellei DSM 13688.</title>
        <authorList>
            <person name="Xu Z."/>
            <person name="Masuda Y."/>
            <person name="Itoh H."/>
            <person name="Senoo K."/>
        </authorList>
    </citation>
    <scope>NUCLEOTIDE SEQUENCE [LARGE SCALE GENOMIC DNA]</scope>
    <source>
        <strain evidence="7 8">DSM 13688</strain>
    </source>
</reference>
<sequence length="307" mass="34637">MKKISWMIQAAVFYILTLVAALLPSWLALPVGSVVGLLLSRLLPSRRKIASENIRLALPFMKHHPLWNTPNLTAEQLAEETFKNLGRSLMEVCRLYHGRGLDIINNIELRGREHYEAARAKGKGMILLTGHCGNWELLALGLSSIFDEGMSVVARRQNNPYLNQMVEKMRMRYNNTVLYKQGALKGILSAAKKNRLVGMLADQAVFEADGALIDVLGRKAWASKAPVIIAQKSGAPLLPTFIHREGKRQIITFYPAHIFGGDMTEEGVRRESQAISRYVENYIVAHPTQWYWVHRRWKRAGETSHGA</sequence>
<dbReference type="Pfam" id="PF03279">
    <property type="entry name" value="Lip_A_acyltrans"/>
    <property type="match status" value="1"/>
</dbReference>
<comment type="caution">
    <text evidence="7">The sequence shown here is derived from an EMBL/GenBank/DDBJ whole genome shotgun (WGS) entry which is preliminary data.</text>
</comment>
<dbReference type="PANTHER" id="PTHR30606">
    <property type="entry name" value="LIPID A BIOSYNTHESIS LAUROYL ACYLTRANSFERASE"/>
    <property type="match status" value="1"/>
</dbReference>
<keyword evidence="3" id="KW-0997">Cell inner membrane</keyword>
<evidence type="ECO:0000256" key="3">
    <source>
        <dbReference type="ARBA" id="ARBA00022519"/>
    </source>
</evidence>